<accession>A0A918RYH0</accession>
<proteinExistence type="predicted"/>
<dbReference type="GO" id="GO:0003677">
    <property type="term" value="F:DNA binding"/>
    <property type="evidence" value="ECO:0007669"/>
    <property type="project" value="UniProtKB-KW"/>
</dbReference>
<dbReference type="InterPro" id="IPR052362">
    <property type="entry name" value="HTH-GbsR_regulator"/>
</dbReference>
<evidence type="ECO:0000313" key="5">
    <source>
        <dbReference type="Proteomes" id="UP000614811"/>
    </source>
</evidence>
<dbReference type="AlphaFoldDB" id="A0A918RYH0"/>
<sequence length="150" mass="17305">MKKLTQTEIEFIEYTGLKMQADGLPKIAGQIFAVVVLEEEPISFSNLVDRLKVSRGSVSTNTRLLESLGVLDRVSLMGERQDYFKLPDSPYTQLFERKKDRLVDHMKLLKKTVSNMPKNSFKQKRVQDQCRVTEVMIENIEDLINALKKI</sequence>
<dbReference type="EMBL" id="BMXA01000006">
    <property type="protein sequence ID" value="GHA17340.1"/>
    <property type="molecule type" value="Genomic_DNA"/>
</dbReference>
<keyword evidence="1" id="KW-0805">Transcription regulation</keyword>
<evidence type="ECO:0000256" key="2">
    <source>
        <dbReference type="ARBA" id="ARBA00023125"/>
    </source>
</evidence>
<name>A0A918RYH0_9GAMM</name>
<evidence type="ECO:0000256" key="1">
    <source>
        <dbReference type="ARBA" id="ARBA00023015"/>
    </source>
</evidence>
<reference evidence="4" key="1">
    <citation type="journal article" date="2014" name="Int. J. Syst. Evol. Microbiol.">
        <title>Complete genome sequence of Corynebacterium casei LMG S-19264T (=DSM 44701T), isolated from a smear-ripened cheese.</title>
        <authorList>
            <consortium name="US DOE Joint Genome Institute (JGI-PGF)"/>
            <person name="Walter F."/>
            <person name="Albersmeier A."/>
            <person name="Kalinowski J."/>
            <person name="Ruckert C."/>
        </authorList>
    </citation>
    <scope>NUCLEOTIDE SEQUENCE</scope>
    <source>
        <strain evidence="4">KCTC 12711</strain>
    </source>
</reference>
<reference evidence="4" key="2">
    <citation type="submission" date="2020-09" db="EMBL/GenBank/DDBJ databases">
        <authorList>
            <person name="Sun Q."/>
            <person name="Kim S."/>
        </authorList>
    </citation>
    <scope>NUCLEOTIDE SEQUENCE</scope>
    <source>
        <strain evidence="4">KCTC 12711</strain>
    </source>
</reference>
<evidence type="ECO:0000256" key="3">
    <source>
        <dbReference type="ARBA" id="ARBA00023163"/>
    </source>
</evidence>
<dbReference type="InterPro" id="IPR036390">
    <property type="entry name" value="WH_DNA-bd_sf"/>
</dbReference>
<evidence type="ECO:0008006" key="6">
    <source>
        <dbReference type="Google" id="ProtNLM"/>
    </source>
</evidence>
<dbReference type="PANTHER" id="PTHR38465:SF1">
    <property type="entry name" value="HTH-TYPE TRANSCRIPTIONAL REGULATOR MJ1563-RELATED"/>
    <property type="match status" value="1"/>
</dbReference>
<keyword evidence="2" id="KW-0238">DNA-binding</keyword>
<dbReference type="PANTHER" id="PTHR38465">
    <property type="entry name" value="HTH-TYPE TRANSCRIPTIONAL REGULATOR MJ1563-RELATED"/>
    <property type="match status" value="1"/>
</dbReference>
<dbReference type="RefSeq" id="WP_189402405.1">
    <property type="nucleotide sequence ID" value="NZ_BMXA01000006.1"/>
</dbReference>
<gene>
    <name evidence="4" type="ORF">GCM10008090_28790</name>
</gene>
<comment type="caution">
    <text evidence="4">The sequence shown here is derived from an EMBL/GenBank/DDBJ whole genome shotgun (WGS) entry which is preliminary data.</text>
</comment>
<keyword evidence="3" id="KW-0804">Transcription</keyword>
<dbReference type="Proteomes" id="UP000614811">
    <property type="component" value="Unassembled WGS sequence"/>
</dbReference>
<dbReference type="Gene3D" id="1.10.10.10">
    <property type="entry name" value="Winged helix-like DNA-binding domain superfamily/Winged helix DNA-binding domain"/>
    <property type="match status" value="1"/>
</dbReference>
<evidence type="ECO:0000313" key="4">
    <source>
        <dbReference type="EMBL" id="GHA17340.1"/>
    </source>
</evidence>
<dbReference type="InterPro" id="IPR036388">
    <property type="entry name" value="WH-like_DNA-bd_sf"/>
</dbReference>
<keyword evidence="5" id="KW-1185">Reference proteome</keyword>
<protein>
    <recommendedName>
        <fullName evidence="6">MarR family transcriptional regulator</fullName>
    </recommendedName>
</protein>
<dbReference type="SUPFAM" id="SSF46785">
    <property type="entry name" value="Winged helix' DNA-binding domain"/>
    <property type="match status" value="1"/>
</dbReference>
<organism evidence="4 5">
    <name type="scientific">Arenicella chitinivorans</name>
    <dbReference type="NCBI Taxonomy" id="1329800"/>
    <lineage>
        <taxon>Bacteria</taxon>
        <taxon>Pseudomonadati</taxon>
        <taxon>Pseudomonadota</taxon>
        <taxon>Gammaproteobacteria</taxon>
        <taxon>Arenicellales</taxon>
        <taxon>Arenicellaceae</taxon>
        <taxon>Arenicella</taxon>
    </lineage>
</organism>